<organism evidence="4">
    <name type="scientific">Gongylonema pulchrum</name>
    <dbReference type="NCBI Taxonomy" id="637853"/>
    <lineage>
        <taxon>Eukaryota</taxon>
        <taxon>Metazoa</taxon>
        <taxon>Ecdysozoa</taxon>
        <taxon>Nematoda</taxon>
        <taxon>Chromadorea</taxon>
        <taxon>Rhabditida</taxon>
        <taxon>Spirurina</taxon>
        <taxon>Spiruromorpha</taxon>
        <taxon>Spiruroidea</taxon>
        <taxon>Gongylonematidae</taxon>
        <taxon>Gongylonema</taxon>
    </lineage>
</organism>
<evidence type="ECO:0000313" key="3">
    <source>
        <dbReference type="Proteomes" id="UP000271098"/>
    </source>
</evidence>
<evidence type="ECO:0000313" key="4">
    <source>
        <dbReference type="WBParaSite" id="GPUH_0002494901-mRNA-1"/>
    </source>
</evidence>
<proteinExistence type="predicted"/>
<sequence>MMTREALLFSTEIYDVNMVCGTLDYECWVTNERRIVVDEKEWDELVNGIFEPEHFWTYKKDDWEGMLRRMKEIRSSIGELIRVAVRRTLPLTQTYERVICRNFLKNMIVRFK</sequence>
<gene>
    <name evidence="2" type="ORF">GPUH_LOCUS24919</name>
</gene>
<dbReference type="EMBL" id="UYRT01103013">
    <property type="protein sequence ID" value="VDN43510.1"/>
    <property type="molecule type" value="Genomic_DNA"/>
</dbReference>
<dbReference type="Pfam" id="PF24543">
    <property type="entry name" value="Usp-48"/>
    <property type="match status" value="1"/>
</dbReference>
<dbReference type="Proteomes" id="UP000271098">
    <property type="component" value="Unassembled WGS sequence"/>
</dbReference>
<feature type="domain" description="USP48" evidence="1">
    <location>
        <begin position="66"/>
        <end position="112"/>
    </location>
</feature>
<dbReference type="WBParaSite" id="GPUH_0002494901-mRNA-1">
    <property type="protein sequence ID" value="GPUH_0002494901-mRNA-1"/>
    <property type="gene ID" value="GPUH_0002494901"/>
</dbReference>
<name>A0A183EVC8_9BILA</name>
<evidence type="ECO:0000313" key="2">
    <source>
        <dbReference type="EMBL" id="VDN43510.1"/>
    </source>
</evidence>
<evidence type="ECO:0000259" key="1">
    <source>
        <dbReference type="Pfam" id="PF24543"/>
    </source>
</evidence>
<accession>A0A183EVC8</accession>
<protein>
    <submittedName>
        <fullName evidence="4">Group-specific protein</fullName>
    </submittedName>
</protein>
<dbReference type="AlphaFoldDB" id="A0A183EVC8"/>
<dbReference type="InterPro" id="IPR057775">
    <property type="entry name" value="USP48_dom"/>
</dbReference>
<reference evidence="2 3" key="2">
    <citation type="submission" date="2018-11" db="EMBL/GenBank/DDBJ databases">
        <authorList>
            <consortium name="Pathogen Informatics"/>
        </authorList>
    </citation>
    <scope>NUCLEOTIDE SEQUENCE [LARGE SCALE GENOMIC DNA]</scope>
</reference>
<reference evidence="4" key="1">
    <citation type="submission" date="2016-06" db="UniProtKB">
        <authorList>
            <consortium name="WormBaseParasite"/>
        </authorList>
    </citation>
    <scope>IDENTIFICATION</scope>
</reference>
<keyword evidence="3" id="KW-1185">Reference proteome</keyword>